<reference evidence="4" key="1">
    <citation type="journal article" date="2023" name="IScience">
        <title>Live-bearing cockroach genome reveals convergent evolutionary mechanisms linked to viviparity in insects and beyond.</title>
        <authorList>
            <person name="Fouks B."/>
            <person name="Harrison M.C."/>
            <person name="Mikhailova A.A."/>
            <person name="Marchal E."/>
            <person name="English S."/>
            <person name="Carruthers M."/>
            <person name="Jennings E.C."/>
            <person name="Chiamaka E.L."/>
            <person name="Frigard R.A."/>
            <person name="Pippel M."/>
            <person name="Attardo G.M."/>
            <person name="Benoit J.B."/>
            <person name="Bornberg-Bauer E."/>
            <person name="Tobe S.S."/>
        </authorList>
    </citation>
    <scope>NUCLEOTIDE SEQUENCE</scope>
    <source>
        <strain evidence="4">Stay&amp;Tobe</strain>
    </source>
</reference>
<protein>
    <recommendedName>
        <fullName evidence="3">CUB domain-containing protein</fullName>
    </recommendedName>
</protein>
<sequence>MKMLTPKQLSGLGCGAIYTTPEVRIQSPQFPDSYPINTLCLYVLNAAASNVCLLEVNFLTFDLGSCGSGDQLIIAGQTLCGFLNGIQTFRYSPPASLIQF</sequence>
<comment type="caution">
    <text evidence="2">Lacks conserved residue(s) required for the propagation of feature annotation.</text>
</comment>
<gene>
    <name evidence="4" type="ORF">L9F63_010216</name>
</gene>
<dbReference type="InterPro" id="IPR000859">
    <property type="entry name" value="CUB_dom"/>
</dbReference>
<evidence type="ECO:0000256" key="2">
    <source>
        <dbReference type="PROSITE-ProRule" id="PRU00059"/>
    </source>
</evidence>
<feature type="domain" description="CUB" evidence="3">
    <location>
        <begin position="14"/>
        <end position="100"/>
    </location>
</feature>
<dbReference type="EMBL" id="JASPKZ010000819">
    <property type="protein sequence ID" value="KAJ9599302.1"/>
    <property type="molecule type" value="Genomic_DNA"/>
</dbReference>
<feature type="non-terminal residue" evidence="4">
    <location>
        <position position="100"/>
    </location>
</feature>
<dbReference type="InterPro" id="IPR035914">
    <property type="entry name" value="Sperma_CUB_dom_sf"/>
</dbReference>
<dbReference type="Proteomes" id="UP001233999">
    <property type="component" value="Unassembled WGS sequence"/>
</dbReference>
<reference evidence="4" key="2">
    <citation type="submission" date="2023-05" db="EMBL/GenBank/DDBJ databases">
        <authorList>
            <person name="Fouks B."/>
        </authorList>
    </citation>
    <scope>NUCLEOTIDE SEQUENCE</scope>
    <source>
        <strain evidence="4">Stay&amp;Tobe</strain>
        <tissue evidence="4">Testes</tissue>
    </source>
</reference>
<evidence type="ECO:0000256" key="1">
    <source>
        <dbReference type="ARBA" id="ARBA00023157"/>
    </source>
</evidence>
<dbReference type="Pfam" id="PF00431">
    <property type="entry name" value="CUB"/>
    <property type="match status" value="1"/>
</dbReference>
<dbReference type="SUPFAM" id="SSF49854">
    <property type="entry name" value="Spermadhesin, CUB domain"/>
    <property type="match status" value="1"/>
</dbReference>
<comment type="caution">
    <text evidence="4">The sequence shown here is derived from an EMBL/GenBank/DDBJ whole genome shotgun (WGS) entry which is preliminary data.</text>
</comment>
<dbReference type="Gene3D" id="2.60.120.290">
    <property type="entry name" value="Spermadhesin, CUB domain"/>
    <property type="match status" value="1"/>
</dbReference>
<dbReference type="AlphaFoldDB" id="A0AAD8AHU1"/>
<keyword evidence="1" id="KW-1015">Disulfide bond</keyword>
<dbReference type="PROSITE" id="PS01180">
    <property type="entry name" value="CUB"/>
    <property type="match status" value="1"/>
</dbReference>
<proteinExistence type="predicted"/>
<evidence type="ECO:0000259" key="3">
    <source>
        <dbReference type="PROSITE" id="PS01180"/>
    </source>
</evidence>
<keyword evidence="5" id="KW-1185">Reference proteome</keyword>
<name>A0AAD8AHU1_DIPPU</name>
<accession>A0AAD8AHU1</accession>
<evidence type="ECO:0000313" key="5">
    <source>
        <dbReference type="Proteomes" id="UP001233999"/>
    </source>
</evidence>
<organism evidence="4 5">
    <name type="scientific">Diploptera punctata</name>
    <name type="common">Pacific beetle cockroach</name>
    <dbReference type="NCBI Taxonomy" id="6984"/>
    <lineage>
        <taxon>Eukaryota</taxon>
        <taxon>Metazoa</taxon>
        <taxon>Ecdysozoa</taxon>
        <taxon>Arthropoda</taxon>
        <taxon>Hexapoda</taxon>
        <taxon>Insecta</taxon>
        <taxon>Pterygota</taxon>
        <taxon>Neoptera</taxon>
        <taxon>Polyneoptera</taxon>
        <taxon>Dictyoptera</taxon>
        <taxon>Blattodea</taxon>
        <taxon>Blaberoidea</taxon>
        <taxon>Blaberidae</taxon>
        <taxon>Diplopterinae</taxon>
        <taxon>Diploptera</taxon>
    </lineage>
</organism>
<evidence type="ECO:0000313" key="4">
    <source>
        <dbReference type="EMBL" id="KAJ9599302.1"/>
    </source>
</evidence>